<dbReference type="AlphaFoldDB" id="A0A1S3X4P2"/>
<dbReference type="InterPro" id="IPR040390">
    <property type="entry name" value="TIFY/JAZ"/>
</dbReference>
<dbReference type="GO" id="GO:0005634">
    <property type="term" value="C:nucleus"/>
    <property type="evidence" value="ECO:0000318"/>
    <property type="project" value="GO_Central"/>
</dbReference>
<accession>A0A1S3X4P2</accession>
<dbReference type="PaxDb" id="4097-A0A1S3X4P2"/>
<evidence type="ECO:0000259" key="3">
    <source>
        <dbReference type="PROSITE" id="PS51320"/>
    </source>
</evidence>
<dbReference type="Pfam" id="PF09425">
    <property type="entry name" value="Jas_motif"/>
    <property type="match status" value="1"/>
</dbReference>
<feature type="domain" description="Tify" evidence="3">
    <location>
        <begin position="142"/>
        <end position="177"/>
    </location>
</feature>
<dbReference type="GO" id="GO:0031347">
    <property type="term" value="P:regulation of defense response"/>
    <property type="evidence" value="ECO:0000318"/>
    <property type="project" value="GO_Central"/>
</dbReference>
<dbReference type="PANTHER" id="PTHR33077">
    <property type="entry name" value="PROTEIN TIFY 4A-RELATED-RELATED"/>
    <property type="match status" value="1"/>
</dbReference>
<name>A0A1S3X4P2_TOBAC</name>
<dbReference type="SMART" id="SM00979">
    <property type="entry name" value="TIFY"/>
    <property type="match status" value="1"/>
</dbReference>
<gene>
    <name evidence="4" type="primary">LOC107761032</name>
</gene>
<dbReference type="PANTHER" id="PTHR33077:SF60">
    <property type="entry name" value="TIFY DOMAIN-CONTAINING PROTEIN"/>
    <property type="match status" value="1"/>
</dbReference>
<evidence type="ECO:0000256" key="2">
    <source>
        <dbReference type="RuleBase" id="RU369065"/>
    </source>
</evidence>
<dbReference type="InterPro" id="IPR010399">
    <property type="entry name" value="Tify_dom"/>
</dbReference>
<comment type="function">
    <text evidence="2">Repressor of jasmonate responses.</text>
</comment>
<proteinExistence type="inferred from homology"/>
<sequence length="339" mass="37338">MPPEESVSKSLLDKPLQQLTEDDISQLTREDCRRYLKLKGMRRPSWNKSQAIQQVISLKALLETATDSDAGTRKKLYIPRSETKLHHVQRGKNTDEEFIELAEETVPDGRTLQDKADLSGDASPTLVAAIDKSAPSRTIGSVDTSAGQMTIFYSGKVNVYDDVPADKAQTIMCVASSSLCVPSETPLNATVAARHSTCCLQLATTKLRPISDMVLLPTIQTEAVENPSSRKASVQRYLEKRKDRFKCKRKVEITSTVSLDIHLNDRTGALSPMEHSSRSDLCFPPLIRLSSAPTPSGPIEETIQMNATFSSGPNDRGDVVYPLNNLTIFVVIVLSNVQH</sequence>
<comment type="subcellular location">
    <subcellularLocation>
        <location evidence="2">Nucleus</location>
    </subcellularLocation>
</comment>
<keyword evidence="2" id="KW-1184">Jasmonic acid signaling pathway</keyword>
<keyword evidence="2" id="KW-0539">Nucleus</keyword>
<dbReference type="GO" id="GO:0009611">
    <property type="term" value="P:response to wounding"/>
    <property type="evidence" value="ECO:0000318"/>
    <property type="project" value="GO_Central"/>
</dbReference>
<dbReference type="OrthoDB" id="1934352at2759"/>
<protein>
    <recommendedName>
        <fullName evidence="2">Protein TIFY</fullName>
    </recommendedName>
    <alternativeName>
        <fullName evidence="2">Jasmonate ZIM domain-containing protein</fullName>
    </alternativeName>
</protein>
<reference evidence="4" key="1">
    <citation type="submission" date="2025-08" db="UniProtKB">
        <authorList>
            <consortium name="RefSeq"/>
        </authorList>
    </citation>
    <scope>IDENTIFICATION</scope>
</reference>
<dbReference type="InterPro" id="IPR018467">
    <property type="entry name" value="CCT_CS"/>
</dbReference>
<dbReference type="KEGG" id="nta:107761032"/>
<evidence type="ECO:0000313" key="4">
    <source>
        <dbReference type="RefSeq" id="XP_016434678.1"/>
    </source>
</evidence>
<evidence type="ECO:0000256" key="1">
    <source>
        <dbReference type="ARBA" id="ARBA00008614"/>
    </source>
</evidence>
<dbReference type="GO" id="GO:2000022">
    <property type="term" value="P:regulation of jasmonic acid mediated signaling pathway"/>
    <property type="evidence" value="ECO:0000318"/>
    <property type="project" value="GO_Central"/>
</dbReference>
<dbReference type="PROSITE" id="PS51320">
    <property type="entry name" value="TIFY"/>
    <property type="match status" value="1"/>
</dbReference>
<dbReference type="RefSeq" id="XP_016434678.1">
    <property type="nucleotide sequence ID" value="XM_016579192.1"/>
</dbReference>
<organism evidence="4">
    <name type="scientific">Nicotiana tabacum</name>
    <name type="common">Common tobacco</name>
    <dbReference type="NCBI Taxonomy" id="4097"/>
    <lineage>
        <taxon>Eukaryota</taxon>
        <taxon>Viridiplantae</taxon>
        <taxon>Streptophyta</taxon>
        <taxon>Embryophyta</taxon>
        <taxon>Tracheophyta</taxon>
        <taxon>Spermatophyta</taxon>
        <taxon>Magnoliopsida</taxon>
        <taxon>eudicotyledons</taxon>
        <taxon>Gunneridae</taxon>
        <taxon>Pentapetalae</taxon>
        <taxon>asterids</taxon>
        <taxon>lamiids</taxon>
        <taxon>Solanales</taxon>
        <taxon>Solanaceae</taxon>
        <taxon>Nicotianoideae</taxon>
        <taxon>Nicotianeae</taxon>
        <taxon>Nicotiana</taxon>
    </lineage>
</organism>
<dbReference type="Pfam" id="PF06200">
    <property type="entry name" value="tify"/>
    <property type="match status" value="1"/>
</dbReference>
<dbReference type="STRING" id="4097.A0A1S3X4P2"/>
<comment type="similarity">
    <text evidence="1 2">Belongs to the TIFY/JAZ family.</text>
</comment>
<comment type="domain">
    <text evidence="2">The jas domain is required for interaction with COI1.</text>
</comment>